<evidence type="ECO:0000259" key="2">
    <source>
        <dbReference type="Pfam" id="PF01627"/>
    </source>
</evidence>
<reference evidence="3" key="1">
    <citation type="submission" date="2017-10" db="EMBL/GenBank/DDBJ databases">
        <title>Massilia psychrophilum sp. nov., a novel purple-pigmented bacterium isolated from Tianshan glacier, Xinjiang Municipality, China.</title>
        <authorList>
            <person name="Wang H."/>
        </authorList>
    </citation>
    <scope>NUCLEOTIDE SEQUENCE [LARGE SCALE GENOMIC DNA]</scope>
    <source>
        <strain evidence="3">B2</strain>
    </source>
</reference>
<dbReference type="InterPro" id="IPR036641">
    <property type="entry name" value="HPT_dom_sf"/>
</dbReference>
<dbReference type="Proteomes" id="UP000229897">
    <property type="component" value="Chromosome"/>
</dbReference>
<dbReference type="EMBL" id="CP024608">
    <property type="protein sequence ID" value="ATQ73131.1"/>
    <property type="molecule type" value="Genomic_DNA"/>
</dbReference>
<dbReference type="OrthoDB" id="8706006at2"/>
<proteinExistence type="predicted"/>
<gene>
    <name evidence="3" type="ORF">CR152_00360</name>
</gene>
<sequence length="113" mass="12230">MNTPADLQAKVALLAQGFRTRLPARFEQMDAAYALCRSDMAERAHGQELYRLLHSLGGAAGTFGAAELGLAARRIEEKIKTQLAENDWTIENLDDIGADMAALRLMALSTPAA</sequence>
<dbReference type="RefSeq" id="WP_099872753.1">
    <property type="nucleotide sequence ID" value="NZ_CP024608.1"/>
</dbReference>
<dbReference type="SUPFAM" id="SSF47226">
    <property type="entry name" value="Histidine-containing phosphotransfer domain, HPT domain"/>
    <property type="match status" value="1"/>
</dbReference>
<feature type="domain" description="HPt" evidence="2">
    <location>
        <begin position="16"/>
        <end position="104"/>
    </location>
</feature>
<keyword evidence="4" id="KW-1185">Reference proteome</keyword>
<accession>A0A2D2DDR9</accession>
<dbReference type="Gene3D" id="1.20.120.160">
    <property type="entry name" value="HPT domain"/>
    <property type="match status" value="1"/>
</dbReference>
<dbReference type="KEGG" id="mass:CR152_00360"/>
<name>A0A2D2DDR9_9BURK</name>
<evidence type="ECO:0000313" key="3">
    <source>
        <dbReference type="EMBL" id="ATQ73131.1"/>
    </source>
</evidence>
<dbReference type="GO" id="GO:0000160">
    <property type="term" value="P:phosphorelay signal transduction system"/>
    <property type="evidence" value="ECO:0007669"/>
    <property type="project" value="UniProtKB-KW"/>
</dbReference>
<organism evidence="3 4">
    <name type="scientific">Massilia violaceinigra</name>
    <dbReference type="NCBI Taxonomy" id="2045208"/>
    <lineage>
        <taxon>Bacteria</taxon>
        <taxon>Pseudomonadati</taxon>
        <taxon>Pseudomonadota</taxon>
        <taxon>Betaproteobacteria</taxon>
        <taxon>Burkholderiales</taxon>
        <taxon>Oxalobacteraceae</taxon>
        <taxon>Telluria group</taxon>
        <taxon>Massilia</taxon>
    </lineage>
</organism>
<evidence type="ECO:0000256" key="1">
    <source>
        <dbReference type="ARBA" id="ARBA00023012"/>
    </source>
</evidence>
<keyword evidence="1" id="KW-0902">Two-component regulatory system</keyword>
<evidence type="ECO:0000313" key="4">
    <source>
        <dbReference type="Proteomes" id="UP000229897"/>
    </source>
</evidence>
<dbReference type="InterPro" id="IPR008207">
    <property type="entry name" value="Sig_transdc_His_kin_Hpt_dom"/>
</dbReference>
<dbReference type="GO" id="GO:0004672">
    <property type="term" value="F:protein kinase activity"/>
    <property type="evidence" value="ECO:0007669"/>
    <property type="project" value="UniProtKB-ARBA"/>
</dbReference>
<dbReference type="Pfam" id="PF01627">
    <property type="entry name" value="Hpt"/>
    <property type="match status" value="1"/>
</dbReference>
<dbReference type="AlphaFoldDB" id="A0A2D2DDR9"/>
<protein>
    <recommendedName>
        <fullName evidence="2">HPt domain-containing protein</fullName>
    </recommendedName>
</protein>